<reference evidence="2 5" key="2">
    <citation type="submission" date="2020-08" db="EMBL/GenBank/DDBJ databases">
        <title>Genome public.</title>
        <authorList>
            <person name="Liu C."/>
            <person name="Sun Q."/>
        </authorList>
    </citation>
    <scope>NUCLEOTIDE SEQUENCE [LARGE SCALE GENOMIC DNA]</scope>
    <source>
        <strain evidence="2 5">426_9</strain>
    </source>
</reference>
<feature type="transmembrane region" description="Helical" evidence="1">
    <location>
        <begin position="104"/>
        <end position="124"/>
    </location>
</feature>
<keyword evidence="5" id="KW-1185">Reference proteome</keyword>
<accession>A0A3D8HCM9</accession>
<feature type="transmembrane region" description="Helical" evidence="1">
    <location>
        <begin position="12"/>
        <end position="32"/>
    </location>
</feature>
<reference evidence="3 4" key="1">
    <citation type="submission" date="2018-07" db="EMBL/GenBank/DDBJ databases">
        <title>Parabacteroides acidifaciens nov. sp., isolated from human feces.</title>
        <authorList>
            <person name="Wang Y.J."/>
        </authorList>
    </citation>
    <scope>NUCLEOTIDE SEQUENCE [LARGE SCALE GENOMIC DNA]</scope>
    <source>
        <strain evidence="3 4">426-9</strain>
    </source>
</reference>
<evidence type="ECO:0000313" key="3">
    <source>
        <dbReference type="EMBL" id="RDU48698.1"/>
    </source>
</evidence>
<evidence type="ECO:0000313" key="2">
    <source>
        <dbReference type="EMBL" id="MBC8602547.1"/>
    </source>
</evidence>
<gene>
    <name evidence="3" type="ORF">DWU89_12910</name>
    <name evidence="2" type="ORF">H8784_12585</name>
</gene>
<feature type="transmembrane region" description="Helical" evidence="1">
    <location>
        <begin position="38"/>
        <end position="58"/>
    </location>
</feature>
<name>A0A3D8HCM9_9BACT</name>
<evidence type="ECO:0000313" key="4">
    <source>
        <dbReference type="Proteomes" id="UP000256321"/>
    </source>
</evidence>
<dbReference type="AlphaFoldDB" id="A0A3D8HCM9"/>
<dbReference type="EMBL" id="JACRTI010000031">
    <property type="protein sequence ID" value="MBC8602547.1"/>
    <property type="molecule type" value="Genomic_DNA"/>
</dbReference>
<dbReference type="Proteomes" id="UP000256321">
    <property type="component" value="Unassembled WGS sequence"/>
</dbReference>
<proteinExistence type="predicted"/>
<evidence type="ECO:0000256" key="1">
    <source>
        <dbReference type="SAM" id="Phobius"/>
    </source>
</evidence>
<organism evidence="3 4">
    <name type="scientific">Parabacteroides acidifaciens</name>
    <dbReference type="NCBI Taxonomy" id="2290935"/>
    <lineage>
        <taxon>Bacteria</taxon>
        <taxon>Pseudomonadati</taxon>
        <taxon>Bacteroidota</taxon>
        <taxon>Bacteroidia</taxon>
        <taxon>Bacteroidales</taxon>
        <taxon>Tannerellaceae</taxon>
        <taxon>Parabacteroides</taxon>
    </lineage>
</organism>
<feature type="transmembrane region" description="Helical" evidence="1">
    <location>
        <begin position="70"/>
        <end position="92"/>
    </location>
</feature>
<evidence type="ECO:0000313" key="5">
    <source>
        <dbReference type="Proteomes" id="UP000629596"/>
    </source>
</evidence>
<dbReference type="EMBL" id="QREV01000031">
    <property type="protein sequence ID" value="RDU48698.1"/>
    <property type="molecule type" value="Genomic_DNA"/>
</dbReference>
<protein>
    <submittedName>
        <fullName evidence="3">Uncharacterized protein</fullName>
    </submittedName>
</protein>
<dbReference type="Proteomes" id="UP000629596">
    <property type="component" value="Unassembled WGS sequence"/>
</dbReference>
<dbReference type="RefSeq" id="WP_115500039.1">
    <property type="nucleotide sequence ID" value="NZ_JACRTI010000031.1"/>
</dbReference>
<keyword evidence="1" id="KW-0472">Membrane</keyword>
<comment type="caution">
    <text evidence="3">The sequence shown here is derived from an EMBL/GenBank/DDBJ whole genome shotgun (WGS) entry which is preliminary data.</text>
</comment>
<sequence length="142" mass="17131">MTGWLKLKLMGLITFINFAIGLALGGLLYTIWPEHYFTWYPSIPIFYWLMAMAMTYVLDRMKKKKGDVTITAYMLVRFCKFTLAIVFLWLYAALVNEHLKTFGFTLMLFFFIYMGMETYTIYLYEKKRMKREKREDEEQSHK</sequence>
<keyword evidence="1" id="KW-0812">Transmembrane</keyword>
<keyword evidence="1" id="KW-1133">Transmembrane helix</keyword>